<protein>
    <recommendedName>
        <fullName evidence="3">CRISPR-associated protein Cmr3</fullName>
    </recommendedName>
</protein>
<accession>A0A074L3Y3</accession>
<dbReference type="STRING" id="1048983.EL17_20160"/>
<dbReference type="Pfam" id="PF09700">
    <property type="entry name" value="Cas_Cmr3"/>
    <property type="match status" value="1"/>
</dbReference>
<name>A0A074L3Y3_9BACT</name>
<keyword evidence="2" id="KW-1185">Reference proteome</keyword>
<dbReference type="Proteomes" id="UP000027821">
    <property type="component" value="Unassembled WGS sequence"/>
</dbReference>
<dbReference type="RefSeq" id="WP_035068453.1">
    <property type="nucleotide sequence ID" value="NZ_JMIH01000003.1"/>
</dbReference>
<organism evidence="1 2">
    <name type="scientific">Anditalea andensis</name>
    <dbReference type="NCBI Taxonomy" id="1048983"/>
    <lineage>
        <taxon>Bacteria</taxon>
        <taxon>Pseudomonadati</taxon>
        <taxon>Bacteroidota</taxon>
        <taxon>Cytophagia</taxon>
        <taxon>Cytophagales</taxon>
        <taxon>Cytophagaceae</taxon>
        <taxon>Anditalea</taxon>
    </lineage>
</organism>
<reference evidence="1 2" key="1">
    <citation type="submission" date="2014-04" db="EMBL/GenBank/DDBJ databases">
        <title>Characterization and application of a salt tolerant electro-active bacterium.</title>
        <authorList>
            <person name="Yang L."/>
            <person name="Wei S."/>
            <person name="Tay Q.X.M."/>
        </authorList>
    </citation>
    <scope>NUCLEOTIDE SEQUENCE [LARGE SCALE GENOMIC DNA]</scope>
    <source>
        <strain evidence="1 2">LY1</strain>
    </source>
</reference>
<dbReference type="AlphaFoldDB" id="A0A074L3Y3"/>
<evidence type="ECO:0008006" key="3">
    <source>
        <dbReference type="Google" id="ProtNLM"/>
    </source>
</evidence>
<dbReference type="EMBL" id="JMIH01000003">
    <property type="protein sequence ID" value="KEO75914.1"/>
    <property type="molecule type" value="Genomic_DNA"/>
</dbReference>
<sequence length="353" mass="41133">MNSISYRIELEPLGDFFFGGENTFGEGDGKNYFAKSNRFPQQSALLGMLRFELLKKKKLLPISQANMEKVKNFIGEKSFDFDRNSNKFEFGIIESISPVFLTNYNEDFIPAPFDYKYKDSIKWHDHNRVYLAGNTKSRKLEIRSFDIKEHNNESQYKGTKHHIPHPESKFFKTNVKIGVNTIKSRNGNDDKEAFFKQEFISLNNSLRFVFYAQLKEDIFGNSSDLLISLGGEQSMFRMKVKKAENTYEKECRGLFDIRNKIVLISDTYVSSEQKNVLDNVADFAWSDTVMFRSIKTSIKEMTDYANKPNKSEKIHLIKRGSVFYYSSDSNKDQIVQILKNKNLQRCGFNIYLD</sequence>
<dbReference type="OrthoDB" id="1011615at2"/>
<dbReference type="eggNOG" id="COG1769">
    <property type="taxonomic scope" value="Bacteria"/>
</dbReference>
<comment type="caution">
    <text evidence="1">The sequence shown here is derived from an EMBL/GenBank/DDBJ whole genome shotgun (WGS) entry which is preliminary data.</text>
</comment>
<gene>
    <name evidence="1" type="ORF">EL17_20160</name>
</gene>
<evidence type="ECO:0000313" key="1">
    <source>
        <dbReference type="EMBL" id="KEO75914.1"/>
    </source>
</evidence>
<evidence type="ECO:0000313" key="2">
    <source>
        <dbReference type="Proteomes" id="UP000027821"/>
    </source>
</evidence>
<proteinExistence type="predicted"/>
<dbReference type="InterPro" id="IPR019117">
    <property type="entry name" value="CRISPR-assoc_protein_Cmr3"/>
</dbReference>